<evidence type="ECO:0000313" key="3">
    <source>
        <dbReference type="Proteomes" id="UP000603545"/>
    </source>
</evidence>
<keyword evidence="1" id="KW-1133">Transmembrane helix</keyword>
<dbReference type="Proteomes" id="UP000603545">
    <property type="component" value="Unassembled WGS sequence"/>
</dbReference>
<name>A0A8J6N594_9BACT</name>
<feature type="transmembrane region" description="Helical" evidence="1">
    <location>
        <begin position="68"/>
        <end position="86"/>
    </location>
</feature>
<evidence type="ECO:0000256" key="1">
    <source>
        <dbReference type="SAM" id="Phobius"/>
    </source>
</evidence>
<accession>A0A8J6N594</accession>
<dbReference type="NCBIfam" id="NF037970">
    <property type="entry name" value="vanZ_1"/>
    <property type="match status" value="1"/>
</dbReference>
<comment type="caution">
    <text evidence="2">The sequence shown here is derived from an EMBL/GenBank/DDBJ whole genome shotgun (WGS) entry which is preliminary data.</text>
</comment>
<reference evidence="2 3" key="1">
    <citation type="submission" date="2020-08" db="EMBL/GenBank/DDBJ databases">
        <title>Bridging the membrane lipid divide: bacteria of the FCB group superphylum have the potential to synthesize archaeal ether lipids.</title>
        <authorList>
            <person name="Villanueva L."/>
            <person name="Von Meijenfeldt F.A.B."/>
            <person name="Westbye A.B."/>
            <person name="Yadav S."/>
            <person name="Hopmans E.C."/>
            <person name="Dutilh B.E."/>
            <person name="Sinninghe Damste J.S."/>
        </authorList>
    </citation>
    <scope>NUCLEOTIDE SEQUENCE [LARGE SCALE GENOMIC DNA]</scope>
    <source>
        <strain evidence="2">NIOZ-UU82</strain>
    </source>
</reference>
<feature type="transmembrane region" description="Helical" evidence="1">
    <location>
        <begin position="5"/>
        <end position="23"/>
    </location>
</feature>
<dbReference type="AlphaFoldDB" id="A0A8J6N594"/>
<dbReference type="EMBL" id="JACNLL010000034">
    <property type="protein sequence ID" value="MBC8199056.1"/>
    <property type="molecule type" value="Genomic_DNA"/>
</dbReference>
<sequence>MAKRFLLYWLPLVVWISGIFVVSSLPSGSYPGKTWFSIIPMEYLLHITAFFVLFLLFYRLFHSNNKKATLTSILLSSFIFTIIVSLSKECWQIFMPTRPKISAIKKSVTSQCLGYQ</sequence>
<keyword evidence="1" id="KW-0812">Transmembrane</keyword>
<organism evidence="2 3">
    <name type="scientific">Candidatus Desulfaltia bathyphila</name>
    <dbReference type="NCBI Taxonomy" id="2841697"/>
    <lineage>
        <taxon>Bacteria</taxon>
        <taxon>Pseudomonadati</taxon>
        <taxon>Thermodesulfobacteriota</taxon>
        <taxon>Desulfobacteria</taxon>
        <taxon>Desulfobacterales</taxon>
        <taxon>Desulfobacterales incertae sedis</taxon>
        <taxon>Candidatus Desulfaltia</taxon>
    </lineage>
</organism>
<gene>
    <name evidence="2" type="primary">vanZ</name>
    <name evidence="2" type="ORF">H8E80_03300</name>
</gene>
<protein>
    <submittedName>
        <fullName evidence="2">VanZ family protein</fullName>
    </submittedName>
</protein>
<evidence type="ECO:0000313" key="2">
    <source>
        <dbReference type="EMBL" id="MBC8199056.1"/>
    </source>
</evidence>
<keyword evidence="1" id="KW-0472">Membrane</keyword>
<feature type="transmembrane region" description="Helical" evidence="1">
    <location>
        <begin position="43"/>
        <end position="61"/>
    </location>
</feature>
<proteinExistence type="predicted"/>